<proteinExistence type="predicted"/>
<evidence type="ECO:0000256" key="1">
    <source>
        <dbReference type="SAM" id="Coils"/>
    </source>
</evidence>
<gene>
    <name evidence="2" type="ORF">UQ64_05840</name>
</gene>
<dbReference type="AlphaFoldDB" id="A0A0W1B417"/>
<organism evidence="2 3">
    <name type="scientific">Paenibacillus etheri</name>
    <dbReference type="NCBI Taxonomy" id="1306852"/>
    <lineage>
        <taxon>Bacteria</taxon>
        <taxon>Bacillati</taxon>
        <taxon>Bacillota</taxon>
        <taxon>Bacilli</taxon>
        <taxon>Bacillales</taxon>
        <taxon>Paenibacillaceae</taxon>
        <taxon>Paenibacillus</taxon>
    </lineage>
</organism>
<feature type="coiled-coil region" evidence="1">
    <location>
        <begin position="23"/>
        <end position="50"/>
    </location>
</feature>
<evidence type="ECO:0000313" key="2">
    <source>
        <dbReference type="EMBL" id="KTD88306.1"/>
    </source>
</evidence>
<dbReference type="Proteomes" id="UP000054709">
    <property type="component" value="Unassembled WGS sequence"/>
</dbReference>
<comment type="caution">
    <text evidence="2">The sequence shown here is derived from an EMBL/GenBank/DDBJ whole genome shotgun (WGS) entry which is preliminary data.</text>
</comment>
<evidence type="ECO:0000313" key="3">
    <source>
        <dbReference type="Proteomes" id="UP000054709"/>
    </source>
</evidence>
<protein>
    <submittedName>
        <fullName evidence="2">Uncharacterized protein</fullName>
    </submittedName>
</protein>
<keyword evidence="1" id="KW-0175">Coiled coil</keyword>
<dbReference type="EMBL" id="LCZJ02000014">
    <property type="protein sequence ID" value="KTD88306.1"/>
    <property type="molecule type" value="Genomic_DNA"/>
</dbReference>
<accession>A0A0W1B417</accession>
<dbReference type="RefSeq" id="WP_060621962.1">
    <property type="nucleotide sequence ID" value="NZ_LCZJ02000014.1"/>
</dbReference>
<keyword evidence="3" id="KW-1185">Reference proteome</keyword>
<name>A0A0W1B417_9BACL</name>
<dbReference type="OrthoDB" id="2654957at2"/>
<reference evidence="2 3" key="1">
    <citation type="journal article" date="2015" name="Int. Biodeterior. Biodegradation">
        <title>Physiological and genetic screening methods for the isolation of methyl tert-butyl ether-degrading bacteria for bioremediation purposes.</title>
        <authorList>
            <person name="Guisado I.M."/>
            <person name="Purswani J."/>
            <person name="Gonzalez Lopez J."/>
            <person name="Pozo C."/>
        </authorList>
    </citation>
    <scope>NUCLEOTIDE SEQUENCE [LARGE SCALE GENOMIC DNA]</scope>
    <source>
        <strain evidence="2 3">SH7</strain>
    </source>
</reference>
<sequence length="124" mass="14545">MDNVILWVGLALFIAFLTFMNQKQLYSSKVKQAYRELRELTEKVRLERSEASDLYRWEVELAEMEKHPNELNKLDAEIGLRQAFVMYLERHSPQDVRLPSLKEAAAHQKDSVWGIKMGDYGSKK</sequence>